<gene>
    <name evidence="3" type="ORF">CLV94_3047</name>
</gene>
<keyword evidence="4" id="KW-1185">Reference proteome</keyword>
<dbReference type="InterPro" id="IPR014782">
    <property type="entry name" value="Peptidase_M1_dom"/>
</dbReference>
<keyword evidence="1" id="KW-0732">Signal</keyword>
<feature type="domain" description="Peptidase M1 membrane alanine aminopeptidase" evidence="2">
    <location>
        <begin position="396"/>
        <end position="527"/>
    </location>
</feature>
<reference evidence="3 4" key="1">
    <citation type="submission" date="2018-10" db="EMBL/GenBank/DDBJ databases">
        <title>Genomic Encyclopedia of Archaeal and Bacterial Type Strains, Phase II (KMG-II): from individual species to whole genera.</title>
        <authorList>
            <person name="Goeker M."/>
        </authorList>
    </citation>
    <scope>NUCLEOTIDE SEQUENCE [LARGE SCALE GENOMIC DNA]</scope>
    <source>
        <strain evidence="3 4">DSM 29537</strain>
    </source>
</reference>
<feature type="signal peptide" evidence="1">
    <location>
        <begin position="1"/>
        <end position="20"/>
    </location>
</feature>
<organism evidence="3 4">
    <name type="scientific">Flavobacterium endophyticum</name>
    <dbReference type="NCBI Taxonomy" id="1540163"/>
    <lineage>
        <taxon>Bacteria</taxon>
        <taxon>Pseudomonadati</taxon>
        <taxon>Bacteroidota</taxon>
        <taxon>Flavobacteriia</taxon>
        <taxon>Flavobacteriales</taxon>
        <taxon>Flavobacteriaceae</taxon>
        <taxon>Flavobacterium</taxon>
    </lineage>
</organism>
<dbReference type="Gene3D" id="1.10.390.10">
    <property type="entry name" value="Neutral Protease Domain 2"/>
    <property type="match status" value="1"/>
</dbReference>
<dbReference type="Proteomes" id="UP000277579">
    <property type="component" value="Unassembled WGS sequence"/>
</dbReference>
<dbReference type="RefSeq" id="WP_121377328.1">
    <property type="nucleotide sequence ID" value="NZ_RBLC01000005.1"/>
</dbReference>
<evidence type="ECO:0000259" key="2">
    <source>
        <dbReference type="Pfam" id="PF01433"/>
    </source>
</evidence>
<comment type="caution">
    <text evidence="3">The sequence shown here is derived from an EMBL/GenBank/DDBJ whole genome shotgun (WGS) entry which is preliminary data.</text>
</comment>
<dbReference type="GO" id="GO:0008270">
    <property type="term" value="F:zinc ion binding"/>
    <property type="evidence" value="ECO:0007669"/>
    <property type="project" value="InterPro"/>
</dbReference>
<dbReference type="EMBL" id="RBLC01000005">
    <property type="protein sequence ID" value="RKS19096.1"/>
    <property type="molecule type" value="Genomic_DNA"/>
</dbReference>
<name>A0A495LZB3_9FLAO</name>
<dbReference type="OrthoDB" id="1292386at2"/>
<evidence type="ECO:0000313" key="3">
    <source>
        <dbReference type="EMBL" id="RKS19096.1"/>
    </source>
</evidence>
<dbReference type="GO" id="GO:0008237">
    <property type="term" value="F:metallopeptidase activity"/>
    <property type="evidence" value="ECO:0007669"/>
    <property type="project" value="InterPro"/>
</dbReference>
<dbReference type="InterPro" id="IPR027268">
    <property type="entry name" value="Peptidase_M4/M1_CTD_sf"/>
</dbReference>
<feature type="chain" id="PRO_5019717559" description="Peptidase M1 membrane alanine aminopeptidase domain-containing protein" evidence="1">
    <location>
        <begin position="21"/>
        <end position="610"/>
    </location>
</feature>
<dbReference type="Pfam" id="PF01433">
    <property type="entry name" value="Peptidase_M1"/>
    <property type="match status" value="1"/>
</dbReference>
<accession>A0A495LZB3</accession>
<dbReference type="SUPFAM" id="SSF63737">
    <property type="entry name" value="Leukotriene A4 hydrolase N-terminal domain"/>
    <property type="match status" value="1"/>
</dbReference>
<evidence type="ECO:0000256" key="1">
    <source>
        <dbReference type="SAM" id="SignalP"/>
    </source>
</evidence>
<protein>
    <recommendedName>
        <fullName evidence="2">Peptidase M1 membrane alanine aminopeptidase domain-containing protein</fullName>
    </recommendedName>
</protein>
<dbReference type="AlphaFoldDB" id="A0A495LZB3"/>
<evidence type="ECO:0000313" key="4">
    <source>
        <dbReference type="Proteomes" id="UP000277579"/>
    </source>
</evidence>
<sequence length="610" mass="68902">MKAFRLALLLLVISSSRVLAQVPVTDLDFAILRCTKAFEAGTEDEIKACFPLSEQQELLLDISKSKTKVIRKSGPTKIIESDKKSALVLMTGTLIMGNSGDDTYYSGLYSGVYRFKYSEGKWTIAEKLPIDRKNRLYSHVLGASIDPASNSLAVSDTLRILTQESFGFLVALNHKAKITALQLDGKDADYLFGGGILWINTKSSAEQRLTLTYSLTVDKLEKDKESGYFDDTYGHVRNQFYWHPFFSFSSPNDQASFSIRLQIPSAYQLASSLPQQETIIGDYKIITAKTASPTFALSLYYDKKWKAYRYKKNDYQMEIFCDADFKPLPDNLHKNFLEVYDLLSEKFGSPRGRYLSIVQDRSNASNGWLNRSNDMIVAAKQGSDLIKDKPSPRAPFAHEVAHAWTTPIGPATNFLSEGWTSYAERYFLEKQYGDAIFATYLTSYKNQYFSGDYDTKASLWGDTANSGVSYYKGTWVFYMLEQLIGKEDFEKGLKSFMQSDEPMTIQHFMDKLTKTTGKKVQPFLEPWLKSKQVPHVKYALKDGALIISQEGDVLPFLLEVEFTLGDGTKTLGSFPIKDKQHRFKLSGAKFGGAKQAQLDPNNKLLIKIIE</sequence>
<dbReference type="InterPro" id="IPR042097">
    <property type="entry name" value="Aminopeptidase_N-like_N_sf"/>
</dbReference>
<proteinExistence type="predicted"/>
<dbReference type="SUPFAM" id="SSF55486">
    <property type="entry name" value="Metalloproteases ('zincins'), catalytic domain"/>
    <property type="match status" value="1"/>
</dbReference>